<feature type="coiled-coil region" evidence="1">
    <location>
        <begin position="259"/>
        <end position="286"/>
    </location>
</feature>
<dbReference type="EMBL" id="LGYO01000013">
    <property type="protein sequence ID" value="KNZ42422.1"/>
    <property type="molecule type" value="Genomic_DNA"/>
</dbReference>
<evidence type="ECO:0000313" key="4">
    <source>
        <dbReference type="Proteomes" id="UP000036873"/>
    </source>
</evidence>
<evidence type="ECO:0000313" key="3">
    <source>
        <dbReference type="EMBL" id="KNZ42422.1"/>
    </source>
</evidence>
<sequence>MANGQNADVSVGMDQILQLGEVATKILMTIVESQKAEFLKQGMPAVPLDNVEKADPGNLMGTLAPEKIKANLKTSSGLVDQELIRKLDAAFKEFLLVSREVISQTKEPVIDLENMEQLIDPKPITREEKTLAKDITELDQAVERSSEQLNRFNIAAQDNRINRRSVMRTLGEKMIQVDDKRLAVAQKIENYFSNAKNRARVGFASWMVNQFEGINSRFEQIKSVANQQIEEITKAEQFDIQDVPMQDGSVVIDPQLPVMDKIRVLLANMENNMLDLTKAIHDLGKAPTDTKSIRNEASPLKTSEGAKMNDPEAETSQETEAVGSAPKTDKIIHADEYGHMLLDLHDGFDSDPERLADFLQFSTRFQQYTTKNQQLIFGQNKSAIKVANLQDLMEDGFQVLKGEKAIKVFIPNQSESGPKFIMGSVYDLTQTDCSKSEYPIIQKASPLEQQGRMLITSIQNYCRQYINPDLPELEAQGVTMMLIAKNNMETTPELKESLINSYQAFRQSQTGSSKDCQKGLDAAFKKINQVYEAHAEKLDQYLSHEPVTAEEIALQREVDERREEVWEPEQ</sequence>
<evidence type="ECO:0000256" key="2">
    <source>
        <dbReference type="SAM" id="MobiDB-lite"/>
    </source>
</evidence>
<keyword evidence="1" id="KW-0175">Coiled coil</keyword>
<keyword evidence="4" id="KW-1185">Reference proteome</keyword>
<dbReference type="RefSeq" id="WP_050739581.1">
    <property type="nucleotide sequence ID" value="NZ_LGYO01000013.1"/>
</dbReference>
<dbReference type="AlphaFoldDB" id="A0A0L6U262"/>
<dbReference type="Proteomes" id="UP000036873">
    <property type="component" value="Unassembled WGS sequence"/>
</dbReference>
<evidence type="ECO:0000256" key="1">
    <source>
        <dbReference type="SAM" id="Coils"/>
    </source>
</evidence>
<comment type="caution">
    <text evidence="3">The sequence shown here is derived from an EMBL/GenBank/DDBJ whole genome shotgun (WGS) entry which is preliminary data.</text>
</comment>
<organism evidence="3 4">
    <name type="scientific">Acetobacterium bakii</name>
    <dbReference type="NCBI Taxonomy" id="52689"/>
    <lineage>
        <taxon>Bacteria</taxon>
        <taxon>Bacillati</taxon>
        <taxon>Bacillota</taxon>
        <taxon>Clostridia</taxon>
        <taxon>Eubacteriales</taxon>
        <taxon>Eubacteriaceae</taxon>
        <taxon>Acetobacterium</taxon>
    </lineage>
</organism>
<feature type="region of interest" description="Disordered" evidence="2">
    <location>
        <begin position="287"/>
        <end position="328"/>
    </location>
</feature>
<proteinExistence type="predicted"/>
<dbReference type="OrthoDB" id="1776253at2"/>
<accession>A0A0L6U262</accession>
<reference evidence="4" key="1">
    <citation type="submission" date="2015-07" db="EMBL/GenBank/DDBJ databases">
        <title>Draft genome sequence of Acetobacterium bakii DSM 8293, a potential psychrophilic chemical producer through syngas fermentation.</title>
        <authorList>
            <person name="Song Y."/>
            <person name="Hwang S."/>
            <person name="Cho B.-K."/>
        </authorList>
    </citation>
    <scope>NUCLEOTIDE SEQUENCE [LARGE SCALE GENOMIC DNA]</scope>
    <source>
        <strain evidence="4">DSM 8239</strain>
    </source>
</reference>
<gene>
    <name evidence="3" type="ORF">AKG39_06555</name>
</gene>
<name>A0A0L6U262_9FIRM</name>
<dbReference type="STRING" id="52689.AKG39_06555"/>
<protein>
    <submittedName>
        <fullName evidence="3">Uncharacterized protein</fullName>
    </submittedName>
</protein>